<dbReference type="GO" id="GO:0003677">
    <property type="term" value="F:DNA binding"/>
    <property type="evidence" value="ECO:0007669"/>
    <property type="project" value="InterPro"/>
</dbReference>
<dbReference type="InterPro" id="IPR013324">
    <property type="entry name" value="RNA_pol_sigma_r3/r4-like"/>
</dbReference>
<dbReference type="InterPro" id="IPR036388">
    <property type="entry name" value="WH-like_DNA-bd_sf"/>
</dbReference>
<dbReference type="GO" id="GO:0016987">
    <property type="term" value="F:sigma factor activity"/>
    <property type="evidence" value="ECO:0007669"/>
    <property type="project" value="InterPro"/>
</dbReference>
<dbReference type="GO" id="GO:0006352">
    <property type="term" value="P:DNA-templated transcription initiation"/>
    <property type="evidence" value="ECO:0007669"/>
    <property type="project" value="InterPro"/>
</dbReference>
<dbReference type="AlphaFoldDB" id="A0A841T412"/>
<dbReference type="Gene3D" id="1.10.10.10">
    <property type="entry name" value="Winged helix-like DNA-binding domain superfamily/Winged helix DNA-binding domain"/>
    <property type="match status" value="1"/>
</dbReference>
<organism evidence="2 3">
    <name type="scientific">Cohnella thailandensis</name>
    <dbReference type="NCBI Taxonomy" id="557557"/>
    <lineage>
        <taxon>Bacteria</taxon>
        <taxon>Bacillati</taxon>
        <taxon>Bacillota</taxon>
        <taxon>Bacilli</taxon>
        <taxon>Bacillales</taxon>
        <taxon>Paenibacillaceae</taxon>
        <taxon>Cohnella</taxon>
    </lineage>
</organism>
<dbReference type="EMBL" id="JACJVQ010000021">
    <property type="protein sequence ID" value="MBB6637375.1"/>
    <property type="molecule type" value="Genomic_DNA"/>
</dbReference>
<dbReference type="InterPro" id="IPR013249">
    <property type="entry name" value="RNA_pol_sigma70_r4_t2"/>
</dbReference>
<dbReference type="Pfam" id="PF08281">
    <property type="entry name" value="Sigma70_r4_2"/>
    <property type="match status" value="1"/>
</dbReference>
<gene>
    <name evidence="2" type="ORF">H7B67_24870</name>
</gene>
<evidence type="ECO:0000313" key="3">
    <source>
        <dbReference type="Proteomes" id="UP000535838"/>
    </source>
</evidence>
<evidence type="ECO:0000313" key="2">
    <source>
        <dbReference type="EMBL" id="MBB6637375.1"/>
    </source>
</evidence>
<reference evidence="2 3" key="1">
    <citation type="submission" date="2020-08" db="EMBL/GenBank/DDBJ databases">
        <title>Cohnella phylogeny.</title>
        <authorList>
            <person name="Dunlap C."/>
        </authorList>
    </citation>
    <scope>NUCLEOTIDE SEQUENCE [LARGE SCALE GENOMIC DNA]</scope>
    <source>
        <strain evidence="2 3">DSM 25241</strain>
    </source>
</reference>
<protein>
    <recommendedName>
        <fullName evidence="1">RNA polymerase sigma factor 70 region 4 type 2 domain-containing protein</fullName>
    </recommendedName>
</protein>
<dbReference type="Proteomes" id="UP000535838">
    <property type="component" value="Unassembled WGS sequence"/>
</dbReference>
<proteinExistence type="predicted"/>
<evidence type="ECO:0000259" key="1">
    <source>
        <dbReference type="Pfam" id="PF08281"/>
    </source>
</evidence>
<accession>A0A841T412</accession>
<name>A0A841T412_9BACL</name>
<sequence length="194" mass="21936">MSFQPKLVRKTDLGGATLENYRETRRGLLLAADRLTRRIKRIEPVRTVEQMEAVLTLENDRKLIVEMISSCSYVIEWLETGRRPGNRRGAERLASYQREIPTDPALLPVRGSTDVYGFEEPEREEEGRSNRLDAAMRGLTERERDCYSLAHGQGCSLSEIAELLHISKSSAGTYTTRAQRKIAMNIGKPVDLVG</sequence>
<dbReference type="CDD" id="cd06171">
    <property type="entry name" value="Sigma70_r4"/>
    <property type="match status" value="1"/>
</dbReference>
<dbReference type="SUPFAM" id="SSF88659">
    <property type="entry name" value="Sigma3 and sigma4 domains of RNA polymerase sigma factors"/>
    <property type="match status" value="1"/>
</dbReference>
<comment type="caution">
    <text evidence="2">The sequence shown here is derived from an EMBL/GenBank/DDBJ whole genome shotgun (WGS) entry which is preliminary data.</text>
</comment>
<feature type="domain" description="RNA polymerase sigma factor 70 region 4 type 2" evidence="1">
    <location>
        <begin position="130"/>
        <end position="181"/>
    </location>
</feature>
<keyword evidence="3" id="KW-1185">Reference proteome</keyword>
<dbReference type="RefSeq" id="WP_185122579.1">
    <property type="nucleotide sequence ID" value="NZ_JACJVQ010000021.1"/>
</dbReference>